<gene>
    <name evidence="1" type="ordered locus">RB12395</name>
</gene>
<reference evidence="1 2" key="1">
    <citation type="journal article" date="2003" name="Proc. Natl. Acad. Sci. U.S.A.">
        <title>Complete genome sequence of the marine planctomycete Pirellula sp. strain 1.</title>
        <authorList>
            <person name="Gloeckner F.O."/>
            <person name="Kube M."/>
            <person name="Bauer M."/>
            <person name="Teeling H."/>
            <person name="Lombardot T."/>
            <person name="Ludwig W."/>
            <person name="Gade D."/>
            <person name="Beck A."/>
            <person name="Borzym K."/>
            <person name="Heitmann K."/>
            <person name="Rabus R."/>
            <person name="Schlesner H."/>
            <person name="Amann R."/>
            <person name="Reinhardt R."/>
        </authorList>
    </citation>
    <scope>NUCLEOTIDE SEQUENCE [LARGE SCALE GENOMIC DNA]</scope>
    <source>
        <strain evidence="2">DSM 10527 / NCIMB 13988 / SH1</strain>
    </source>
</reference>
<evidence type="ECO:0000313" key="1">
    <source>
        <dbReference type="EMBL" id="CAD77561.1"/>
    </source>
</evidence>
<dbReference type="HOGENOM" id="CLU_3084142_0_0_0"/>
<dbReference type="EMBL" id="BX294155">
    <property type="protein sequence ID" value="CAD77561.1"/>
    <property type="molecule type" value="Genomic_DNA"/>
</dbReference>
<keyword evidence="2" id="KW-1185">Reference proteome</keyword>
<evidence type="ECO:0000313" key="2">
    <source>
        <dbReference type="Proteomes" id="UP000001025"/>
    </source>
</evidence>
<dbReference type="AlphaFoldDB" id="Q7UIQ3"/>
<proteinExistence type="predicted"/>
<sequence>MQSADDQDILLKDKLSFERRLVRNRTQVECRAKRVFKCLLAAFQSATADASS</sequence>
<accession>Q7UIQ3</accession>
<dbReference type="KEGG" id="rba:RB12395"/>
<dbReference type="InParanoid" id="Q7UIQ3"/>
<protein>
    <submittedName>
        <fullName evidence="1">Uncharacterized protein</fullName>
    </submittedName>
</protein>
<dbReference type="Proteomes" id="UP000001025">
    <property type="component" value="Chromosome"/>
</dbReference>
<organism evidence="1 2">
    <name type="scientific">Rhodopirellula baltica (strain DSM 10527 / NCIMB 13988 / SH1)</name>
    <dbReference type="NCBI Taxonomy" id="243090"/>
    <lineage>
        <taxon>Bacteria</taxon>
        <taxon>Pseudomonadati</taxon>
        <taxon>Planctomycetota</taxon>
        <taxon>Planctomycetia</taxon>
        <taxon>Pirellulales</taxon>
        <taxon>Pirellulaceae</taxon>
        <taxon>Rhodopirellula</taxon>
    </lineage>
</organism>
<name>Q7UIQ3_RHOBA</name>
<dbReference type="EnsemblBacteria" id="CAD77561">
    <property type="protein sequence ID" value="CAD77561"/>
    <property type="gene ID" value="RB12395"/>
</dbReference>
<dbReference type="STRING" id="243090.RB12395"/>